<organism evidence="2 3">
    <name type="scientific">Nonomuraea indica</name>
    <dbReference type="NCBI Taxonomy" id="1581193"/>
    <lineage>
        <taxon>Bacteria</taxon>
        <taxon>Bacillati</taxon>
        <taxon>Actinomycetota</taxon>
        <taxon>Actinomycetes</taxon>
        <taxon>Streptosporangiales</taxon>
        <taxon>Streptosporangiaceae</taxon>
        <taxon>Nonomuraea</taxon>
    </lineage>
</organism>
<accession>A0ABW8AFT6</accession>
<dbReference type="CDD" id="cd05121">
    <property type="entry name" value="ABC1_ADCK3-like"/>
    <property type="match status" value="1"/>
</dbReference>
<keyword evidence="3" id="KW-1185">Reference proteome</keyword>
<dbReference type="InterPro" id="IPR004147">
    <property type="entry name" value="ABC1_dom"/>
</dbReference>
<keyword evidence="2" id="KW-0418">Kinase</keyword>
<name>A0ABW8AFT6_9ACTN</name>
<comment type="caution">
    <text evidence="2">The sequence shown here is derived from an EMBL/GenBank/DDBJ whole genome shotgun (WGS) entry which is preliminary data.</text>
</comment>
<dbReference type="InterPro" id="IPR000719">
    <property type="entry name" value="Prot_kinase_dom"/>
</dbReference>
<sequence length="423" mass="45539">MRTDPREAPALIVRAARIGAVLALALLRAVTDVRGLVAGVPPAALLGDRLAWACERLGPAFIKIGQLLSTRVDIAPPAACRALARLRDHVPPLAVPVAARALPAHLAARLSGPLTPVAAGAVACVYHGRLLDGREIAVKVRRPRIARLIARDLALFRHGARLLQRLPGLRGAPLADVAGQLGDALLAQLDFLGEARALGRLRANLRDQAAVRVPGVLEEFCRPDVLVMEYVPGLESSGRGPDRKEAVVAALRAVYHMLFVDGFVHCDLHPGNLHPMPDGSVVIVDAGFSRQLTDSGRRAFATFFYRMTRGEGAGCAEIVLSTVLGGRDGQDARGFRADMDELVRAAGGSRIGEFDLVSFAVRLFAIQRKHGYYADPQFVFPILSLIVMEGTLREACPDVEFQTEALPFVLRGLMRRGEESTDP</sequence>
<protein>
    <submittedName>
        <fullName evidence="2">ABC1 kinase family protein</fullName>
    </submittedName>
</protein>
<dbReference type="RefSeq" id="WP_397026088.1">
    <property type="nucleotide sequence ID" value="NZ_JBITMB010000015.1"/>
</dbReference>
<dbReference type="Pfam" id="PF03109">
    <property type="entry name" value="ABC1"/>
    <property type="match status" value="1"/>
</dbReference>
<dbReference type="Gene3D" id="1.10.510.10">
    <property type="entry name" value="Transferase(Phosphotransferase) domain 1"/>
    <property type="match status" value="1"/>
</dbReference>
<dbReference type="SUPFAM" id="SSF56112">
    <property type="entry name" value="Protein kinase-like (PK-like)"/>
    <property type="match status" value="1"/>
</dbReference>
<evidence type="ECO:0000313" key="2">
    <source>
        <dbReference type="EMBL" id="MFI7445611.1"/>
    </source>
</evidence>
<proteinExistence type="predicted"/>
<evidence type="ECO:0000259" key="1">
    <source>
        <dbReference type="PROSITE" id="PS50011"/>
    </source>
</evidence>
<dbReference type="PANTHER" id="PTHR45890:SF1">
    <property type="entry name" value="AARF DOMAIN CONTAINING KINASE 2"/>
    <property type="match status" value="1"/>
</dbReference>
<evidence type="ECO:0000313" key="3">
    <source>
        <dbReference type="Proteomes" id="UP001612928"/>
    </source>
</evidence>
<feature type="domain" description="Protein kinase" evidence="1">
    <location>
        <begin position="111"/>
        <end position="423"/>
    </location>
</feature>
<dbReference type="InterPro" id="IPR052402">
    <property type="entry name" value="ADCK_kinase"/>
</dbReference>
<dbReference type="InterPro" id="IPR011009">
    <property type="entry name" value="Kinase-like_dom_sf"/>
</dbReference>
<dbReference type="PROSITE" id="PS50011">
    <property type="entry name" value="PROTEIN_KINASE_DOM"/>
    <property type="match status" value="1"/>
</dbReference>
<dbReference type="SMART" id="SM00220">
    <property type="entry name" value="S_TKc"/>
    <property type="match status" value="1"/>
</dbReference>
<dbReference type="Proteomes" id="UP001612928">
    <property type="component" value="Unassembled WGS sequence"/>
</dbReference>
<dbReference type="EMBL" id="JBITMB010000015">
    <property type="protein sequence ID" value="MFI7445611.1"/>
    <property type="molecule type" value="Genomic_DNA"/>
</dbReference>
<dbReference type="GO" id="GO:0016301">
    <property type="term" value="F:kinase activity"/>
    <property type="evidence" value="ECO:0007669"/>
    <property type="project" value="UniProtKB-KW"/>
</dbReference>
<gene>
    <name evidence="2" type="ORF">ACIBP5_37065</name>
</gene>
<dbReference type="PANTHER" id="PTHR45890">
    <property type="entry name" value="AARF DOMAIN CONTAINING KINASE 2 (PREDICTED)"/>
    <property type="match status" value="1"/>
</dbReference>
<keyword evidence="2" id="KW-0808">Transferase</keyword>
<reference evidence="2 3" key="1">
    <citation type="submission" date="2024-10" db="EMBL/GenBank/DDBJ databases">
        <title>The Natural Products Discovery Center: Release of the First 8490 Sequenced Strains for Exploring Actinobacteria Biosynthetic Diversity.</title>
        <authorList>
            <person name="Kalkreuter E."/>
            <person name="Kautsar S.A."/>
            <person name="Yang D."/>
            <person name="Bader C.D."/>
            <person name="Teijaro C.N."/>
            <person name="Fluegel L."/>
            <person name="Davis C.M."/>
            <person name="Simpson J.R."/>
            <person name="Lauterbach L."/>
            <person name="Steele A.D."/>
            <person name="Gui C."/>
            <person name="Meng S."/>
            <person name="Li G."/>
            <person name="Viehrig K."/>
            <person name="Ye F."/>
            <person name="Su P."/>
            <person name="Kiefer A.F."/>
            <person name="Nichols A."/>
            <person name="Cepeda A.J."/>
            <person name="Yan W."/>
            <person name="Fan B."/>
            <person name="Jiang Y."/>
            <person name="Adhikari A."/>
            <person name="Zheng C.-J."/>
            <person name="Schuster L."/>
            <person name="Cowan T.M."/>
            <person name="Smanski M.J."/>
            <person name="Chevrette M.G."/>
            <person name="De Carvalho L.P.S."/>
            <person name="Shen B."/>
        </authorList>
    </citation>
    <scope>NUCLEOTIDE SEQUENCE [LARGE SCALE GENOMIC DNA]</scope>
    <source>
        <strain evidence="2 3">NPDC049503</strain>
    </source>
</reference>